<organism evidence="1 2">
    <name type="scientific">Streptococcus henryi</name>
    <dbReference type="NCBI Taxonomy" id="439219"/>
    <lineage>
        <taxon>Bacteria</taxon>
        <taxon>Bacillati</taxon>
        <taxon>Bacillota</taxon>
        <taxon>Bacilli</taxon>
        <taxon>Lactobacillales</taxon>
        <taxon>Streptococcaceae</taxon>
        <taxon>Streptococcus</taxon>
    </lineage>
</organism>
<reference evidence="1 2" key="1">
    <citation type="submission" date="2016-10" db="EMBL/GenBank/DDBJ databases">
        <authorList>
            <person name="de Groot N.N."/>
        </authorList>
    </citation>
    <scope>NUCLEOTIDE SEQUENCE [LARGE SCALE GENOMIC DNA]</scope>
    <source>
        <strain evidence="1 2">A-4</strain>
    </source>
</reference>
<sequence length="142" mass="16463">MKLLHSKSILDCSDLELEIHYAETERQDSLIASLPDYDCDVMVVYEDSYHKEKIPPKLFESNLKNYQEFIQNEDLKNGGDAFLTDENHLAFRTYGQLYKYKGQYEMVQCLITIKCYGEGMSPIDMSKVFTPPTQALEKELSV</sequence>
<dbReference type="AlphaFoldDB" id="A0A1G6ACS9"/>
<proteinExistence type="predicted"/>
<dbReference type="EMBL" id="FMXP01000004">
    <property type="protein sequence ID" value="SDB06202.1"/>
    <property type="molecule type" value="Genomic_DNA"/>
</dbReference>
<gene>
    <name evidence="1" type="ORF">SAMN02910293_00292</name>
</gene>
<evidence type="ECO:0000313" key="2">
    <source>
        <dbReference type="Proteomes" id="UP000182508"/>
    </source>
</evidence>
<evidence type="ECO:0000313" key="1">
    <source>
        <dbReference type="EMBL" id="SDB06202.1"/>
    </source>
</evidence>
<dbReference type="RefSeq" id="WP_010730330.1">
    <property type="nucleotide sequence ID" value="NZ_FMXP01000004.1"/>
</dbReference>
<dbReference type="Proteomes" id="UP000182508">
    <property type="component" value="Unassembled WGS sequence"/>
</dbReference>
<name>A0A1G6ACS9_9STRE</name>
<protein>
    <submittedName>
        <fullName evidence="1">Uncharacterized protein</fullName>
    </submittedName>
</protein>
<keyword evidence="2" id="KW-1185">Reference proteome</keyword>
<dbReference type="STRING" id="439219.SAMN02910293_00292"/>
<accession>A0A1G6ACS9</accession>